<dbReference type="EMBL" id="BKCJ010002739">
    <property type="protein sequence ID" value="GEU50608.1"/>
    <property type="molecule type" value="Genomic_DNA"/>
</dbReference>
<gene>
    <name evidence="1" type="ORF">Tci_022586</name>
</gene>
<organism evidence="1">
    <name type="scientific">Tanacetum cinerariifolium</name>
    <name type="common">Dalmatian daisy</name>
    <name type="synonym">Chrysanthemum cinerariifolium</name>
    <dbReference type="NCBI Taxonomy" id="118510"/>
    <lineage>
        <taxon>Eukaryota</taxon>
        <taxon>Viridiplantae</taxon>
        <taxon>Streptophyta</taxon>
        <taxon>Embryophyta</taxon>
        <taxon>Tracheophyta</taxon>
        <taxon>Spermatophyta</taxon>
        <taxon>Magnoliopsida</taxon>
        <taxon>eudicotyledons</taxon>
        <taxon>Gunneridae</taxon>
        <taxon>Pentapetalae</taxon>
        <taxon>asterids</taxon>
        <taxon>campanulids</taxon>
        <taxon>Asterales</taxon>
        <taxon>Asteraceae</taxon>
        <taxon>Asteroideae</taxon>
        <taxon>Anthemideae</taxon>
        <taxon>Anthemidinae</taxon>
        <taxon>Tanacetum</taxon>
    </lineage>
</organism>
<comment type="caution">
    <text evidence="1">The sequence shown here is derived from an EMBL/GenBank/DDBJ whole genome shotgun (WGS) entry which is preliminary data.</text>
</comment>
<protein>
    <submittedName>
        <fullName evidence="1">Uncharacterized protein</fullName>
    </submittedName>
</protein>
<reference evidence="1" key="1">
    <citation type="journal article" date="2019" name="Sci. Rep.">
        <title>Draft genome of Tanacetum cinerariifolium, the natural source of mosquito coil.</title>
        <authorList>
            <person name="Yamashiro T."/>
            <person name="Shiraishi A."/>
            <person name="Satake H."/>
            <person name="Nakayama K."/>
        </authorList>
    </citation>
    <scope>NUCLEOTIDE SEQUENCE</scope>
</reference>
<accession>A0A6L2KME2</accession>
<proteinExistence type="predicted"/>
<sequence length="129" mass="14143">MEDPLDTPILDRLRRNGALTGLAQRYVAPVLSQNKVSKNSFKSLPMGLTRTMHESRKLVYGEGASKGKVLERSNKSPIGVASTEGDELMEDKGSVLRGVVKSFAPYPFLTGKEYLGCNDDVETRIDLLA</sequence>
<evidence type="ECO:0000313" key="1">
    <source>
        <dbReference type="EMBL" id="GEU50608.1"/>
    </source>
</evidence>
<name>A0A6L2KME2_TANCI</name>
<dbReference type="AlphaFoldDB" id="A0A6L2KME2"/>